<dbReference type="PANTHER" id="PTHR31384:SF10">
    <property type="entry name" value="AUXIN RESPONSE FACTOR 5"/>
    <property type="match status" value="1"/>
</dbReference>
<dbReference type="Pfam" id="PF07727">
    <property type="entry name" value="RVT_2"/>
    <property type="match status" value="1"/>
</dbReference>
<evidence type="ECO:0000256" key="5">
    <source>
        <dbReference type="ARBA" id="ARBA00023242"/>
    </source>
</evidence>
<evidence type="ECO:0000256" key="2">
    <source>
        <dbReference type="ARBA" id="ARBA00023015"/>
    </source>
</evidence>
<evidence type="ECO:0000256" key="3">
    <source>
        <dbReference type="ARBA" id="ARBA00023125"/>
    </source>
</evidence>
<proteinExistence type="predicted"/>
<evidence type="ECO:0000256" key="4">
    <source>
        <dbReference type="ARBA" id="ARBA00023163"/>
    </source>
</evidence>
<protein>
    <submittedName>
        <fullName evidence="7">Ribonuclease H-like domain-containing protein</fullName>
    </submittedName>
</protein>
<keyword evidence="5" id="KW-0539">Nucleus</keyword>
<dbReference type="InterPro" id="IPR044835">
    <property type="entry name" value="ARF_plant"/>
</dbReference>
<keyword evidence="3" id="KW-0238">DNA-binding</keyword>
<reference evidence="7" key="1">
    <citation type="journal article" date="2022" name="Int. J. Mol. Sci.">
        <title>Draft Genome of Tanacetum Coccineum: Genomic Comparison of Closely Related Tanacetum-Family Plants.</title>
        <authorList>
            <person name="Yamashiro T."/>
            <person name="Shiraishi A."/>
            <person name="Nakayama K."/>
            <person name="Satake H."/>
        </authorList>
    </citation>
    <scope>NUCLEOTIDE SEQUENCE</scope>
</reference>
<evidence type="ECO:0000313" key="7">
    <source>
        <dbReference type="EMBL" id="GJT35294.1"/>
    </source>
</evidence>
<keyword evidence="4" id="KW-0804">Transcription</keyword>
<evidence type="ECO:0000256" key="1">
    <source>
        <dbReference type="ARBA" id="ARBA00004123"/>
    </source>
</evidence>
<dbReference type="Pfam" id="PF02362">
    <property type="entry name" value="B3"/>
    <property type="match status" value="1"/>
</dbReference>
<dbReference type="InterPro" id="IPR003340">
    <property type="entry name" value="B3_DNA-bd"/>
</dbReference>
<comment type="subcellular location">
    <subcellularLocation>
        <location evidence="1">Nucleus</location>
    </subcellularLocation>
</comment>
<name>A0ABQ5DDX8_9ASTR</name>
<dbReference type="PANTHER" id="PTHR31384">
    <property type="entry name" value="AUXIN RESPONSE FACTOR 4-RELATED"/>
    <property type="match status" value="1"/>
</dbReference>
<dbReference type="InterPro" id="IPR013103">
    <property type="entry name" value="RVT_2"/>
</dbReference>
<sequence length="289" mass="33279">MFTRAQVGTVKPNPRFNFHTSHISPLPKSFSIALSDPNWLVAMYDEYNTLVKNSTCMFVSKPPNANVFRSMSPVVKPATIRTILSLALSRGWHVHHFDVKNDFLNGDISETAYIYKPLGFVDSRFLHHVCQLQRSLYGLKQAHCAWLQRFASYALRAYKEADEIYAQMSLLPVNSDFSMQPPTQELIVRDLHDNTWTFRHIYRGKPKRHLLTTGWSTFVGVKRLETRNVVLFIRDEKSQLLLGVRRANHQQTSLPSSVLYADSMHIGVLLLYSTIPGNRHIQMIHANQR</sequence>
<dbReference type="InterPro" id="IPR015300">
    <property type="entry name" value="DNA-bd_pseudobarrel_sf"/>
</dbReference>
<dbReference type="Gene3D" id="2.40.330.10">
    <property type="entry name" value="DNA-binding pseudobarrel domain"/>
    <property type="match status" value="1"/>
</dbReference>
<organism evidence="7 8">
    <name type="scientific">Tanacetum coccineum</name>
    <dbReference type="NCBI Taxonomy" id="301880"/>
    <lineage>
        <taxon>Eukaryota</taxon>
        <taxon>Viridiplantae</taxon>
        <taxon>Streptophyta</taxon>
        <taxon>Embryophyta</taxon>
        <taxon>Tracheophyta</taxon>
        <taxon>Spermatophyta</taxon>
        <taxon>Magnoliopsida</taxon>
        <taxon>eudicotyledons</taxon>
        <taxon>Gunneridae</taxon>
        <taxon>Pentapetalae</taxon>
        <taxon>asterids</taxon>
        <taxon>campanulids</taxon>
        <taxon>Asterales</taxon>
        <taxon>Asteraceae</taxon>
        <taxon>Asteroideae</taxon>
        <taxon>Anthemideae</taxon>
        <taxon>Anthemidinae</taxon>
        <taxon>Tanacetum</taxon>
    </lineage>
</organism>
<dbReference type="EMBL" id="BQNB010015038">
    <property type="protein sequence ID" value="GJT35294.1"/>
    <property type="molecule type" value="Genomic_DNA"/>
</dbReference>
<reference evidence="7" key="2">
    <citation type="submission" date="2022-01" db="EMBL/GenBank/DDBJ databases">
        <authorList>
            <person name="Yamashiro T."/>
            <person name="Shiraishi A."/>
            <person name="Satake H."/>
            <person name="Nakayama K."/>
        </authorList>
    </citation>
    <scope>NUCLEOTIDE SEQUENCE</scope>
</reference>
<dbReference type="SMART" id="SM01019">
    <property type="entry name" value="B3"/>
    <property type="match status" value="1"/>
</dbReference>
<evidence type="ECO:0000259" key="6">
    <source>
        <dbReference type="PROSITE" id="PS50863"/>
    </source>
</evidence>
<dbReference type="PROSITE" id="PS50863">
    <property type="entry name" value="B3"/>
    <property type="match status" value="1"/>
</dbReference>
<feature type="domain" description="TF-B3" evidence="6">
    <location>
        <begin position="185"/>
        <end position="248"/>
    </location>
</feature>
<evidence type="ECO:0000313" key="8">
    <source>
        <dbReference type="Proteomes" id="UP001151760"/>
    </source>
</evidence>
<accession>A0ABQ5DDX8</accession>
<dbReference type="CDD" id="cd10017">
    <property type="entry name" value="B3_DNA"/>
    <property type="match status" value="1"/>
</dbReference>
<keyword evidence="8" id="KW-1185">Reference proteome</keyword>
<dbReference type="Proteomes" id="UP001151760">
    <property type="component" value="Unassembled WGS sequence"/>
</dbReference>
<dbReference type="SUPFAM" id="SSF101936">
    <property type="entry name" value="DNA-binding pseudobarrel domain"/>
    <property type="match status" value="1"/>
</dbReference>
<comment type="caution">
    <text evidence="7">The sequence shown here is derived from an EMBL/GenBank/DDBJ whole genome shotgun (WGS) entry which is preliminary data.</text>
</comment>
<keyword evidence="2" id="KW-0805">Transcription regulation</keyword>
<gene>
    <name evidence="7" type="ORF">Tco_0925713</name>
</gene>